<dbReference type="OrthoDB" id="5919137at2759"/>
<feature type="region of interest" description="Disordered" evidence="1">
    <location>
        <begin position="33"/>
        <end position="61"/>
    </location>
</feature>
<dbReference type="EMBL" id="KX671125">
    <property type="protein sequence ID" value="AQM36730.1"/>
    <property type="molecule type" value="mRNA"/>
</dbReference>
<feature type="chain" id="PRO_5012049322" evidence="2">
    <location>
        <begin position="29"/>
        <end position="388"/>
    </location>
</feature>
<protein>
    <submittedName>
        <fullName evidence="3">Tachykinin-related peptide</fullName>
    </submittedName>
</protein>
<evidence type="ECO:0000256" key="1">
    <source>
        <dbReference type="SAM" id="MobiDB-lite"/>
    </source>
</evidence>
<proteinExistence type="evidence at transcript level"/>
<evidence type="ECO:0000256" key="2">
    <source>
        <dbReference type="SAM" id="SignalP"/>
    </source>
</evidence>
<name>A0A1Q1MKF7_BACDO</name>
<dbReference type="AlphaFoldDB" id="A0A1Q1MKF7"/>
<organism evidence="3">
    <name type="scientific">Bactrocera dorsalis</name>
    <name type="common">Oriental fruit fly</name>
    <name type="synonym">Dacus dorsalis</name>
    <dbReference type="NCBI Taxonomy" id="27457"/>
    <lineage>
        <taxon>Eukaryota</taxon>
        <taxon>Metazoa</taxon>
        <taxon>Ecdysozoa</taxon>
        <taxon>Arthropoda</taxon>
        <taxon>Hexapoda</taxon>
        <taxon>Insecta</taxon>
        <taxon>Pterygota</taxon>
        <taxon>Neoptera</taxon>
        <taxon>Endopterygota</taxon>
        <taxon>Diptera</taxon>
        <taxon>Brachycera</taxon>
        <taxon>Muscomorpha</taxon>
        <taxon>Tephritoidea</taxon>
        <taxon>Tephritidae</taxon>
        <taxon>Bactrocera</taxon>
        <taxon>Bactrocera</taxon>
    </lineage>
</organism>
<sequence length="388" mass="43614">MAVQELKCLTGRCCKLLLLFLLCNAIAATNGTGSEASTHESHNYPTTINERTRRDVSASADSTTTLQPLAYNNGNLNAADNKDKHNLPFNVVGNPLRTLNIVKRTPSGFIGMRGKKEYEYTDYSNANNLAMDDDRTADWDIDPIQRVAYENELNGVYGHLLGLESRFKKAPSTFYGVRGKKYSDNDVNRVNSLIRRLEEDRLRQELTQNFLRELVNRQATAPNDVTKRAPTGFTGMRGKRPSVMDYLYYDEDGMLTAPFVEEKRGPVNAFMGVRGKKDADHQTFKRSPLESGNRRSKSQRFVDFNNKFVAVRGKKDDTNDDSSNTFTDEIHQGNNVNNMPLLALHSIRGKRAAATPAETEHATYKLGMYERTHAIHAVASKSSYSEPL</sequence>
<evidence type="ECO:0000313" key="3">
    <source>
        <dbReference type="EMBL" id="AQM36730.1"/>
    </source>
</evidence>
<feature type="region of interest" description="Disordered" evidence="1">
    <location>
        <begin position="278"/>
        <end position="297"/>
    </location>
</feature>
<reference evidence="3" key="1">
    <citation type="journal article" date="2017" name="Insect Biochem. Mol. Biol.">
        <title>Role of a tachykinin-related peptide and its receptor in modulating the olfactory sensitivity in the oriental fruit fly, Bactrocera dorsalis (Hendel).</title>
        <authorList>
            <person name="Gui S.H."/>
            <person name="Jiang H.B."/>
            <person name="Xu L."/>
            <person name="Pei Y.X."/>
            <person name="Liu X.Q."/>
            <person name="Smagghe G."/>
            <person name="Wang J.J."/>
        </authorList>
    </citation>
    <scope>NUCLEOTIDE SEQUENCE</scope>
</reference>
<accession>A0A1Q1MKF7</accession>
<feature type="signal peptide" evidence="2">
    <location>
        <begin position="1"/>
        <end position="28"/>
    </location>
</feature>
<gene>
    <name evidence="3" type="primary">TK</name>
</gene>
<keyword evidence="2" id="KW-0732">Signal</keyword>